<dbReference type="Proteomes" id="UP000696485">
    <property type="component" value="Unassembled WGS sequence"/>
</dbReference>
<comment type="caution">
    <text evidence="2">The sequence shown here is derived from an EMBL/GenBank/DDBJ whole genome shotgun (WGS) entry which is preliminary data.</text>
</comment>
<feature type="domain" description="Mon2/Sec7/BIG1-like dimerisation and cyclophilin-binding" evidence="1">
    <location>
        <begin position="3"/>
        <end position="124"/>
    </location>
</feature>
<dbReference type="InterPro" id="IPR032629">
    <property type="entry name" value="DCB_dom"/>
</dbReference>
<dbReference type="AlphaFoldDB" id="A0A9P5SDT6"/>
<gene>
    <name evidence="2" type="ORF">BG006_010098</name>
</gene>
<evidence type="ECO:0000259" key="1">
    <source>
        <dbReference type="Pfam" id="PF16213"/>
    </source>
</evidence>
<evidence type="ECO:0000313" key="3">
    <source>
        <dbReference type="Proteomes" id="UP000696485"/>
    </source>
</evidence>
<protein>
    <recommendedName>
        <fullName evidence="1">Mon2/Sec7/BIG1-like dimerisation and cyclophilin-binding domain-containing protein</fullName>
    </recommendedName>
</protein>
<name>A0A9P5SDT6_9FUNG</name>
<dbReference type="EMBL" id="JAAAUY010000778">
    <property type="protein sequence ID" value="KAF9326471.1"/>
    <property type="molecule type" value="Genomic_DNA"/>
</dbReference>
<evidence type="ECO:0000313" key="2">
    <source>
        <dbReference type="EMBL" id="KAF9326471.1"/>
    </source>
</evidence>
<proteinExistence type="predicted"/>
<reference evidence="2" key="1">
    <citation type="journal article" date="2020" name="Fungal Divers.">
        <title>Resolving the Mortierellaceae phylogeny through synthesis of multi-gene phylogenetics and phylogenomics.</title>
        <authorList>
            <person name="Vandepol N."/>
            <person name="Liber J."/>
            <person name="Desiro A."/>
            <person name="Na H."/>
            <person name="Kennedy M."/>
            <person name="Barry K."/>
            <person name="Grigoriev I.V."/>
            <person name="Miller A.N."/>
            <person name="O'Donnell K."/>
            <person name="Stajich J.E."/>
            <person name="Bonito G."/>
        </authorList>
    </citation>
    <scope>NUCLEOTIDE SEQUENCE</scope>
    <source>
        <strain evidence="2">NVP1</strain>
    </source>
</reference>
<organism evidence="2 3">
    <name type="scientific">Podila minutissima</name>
    <dbReference type="NCBI Taxonomy" id="64525"/>
    <lineage>
        <taxon>Eukaryota</taxon>
        <taxon>Fungi</taxon>
        <taxon>Fungi incertae sedis</taxon>
        <taxon>Mucoromycota</taxon>
        <taxon>Mortierellomycotina</taxon>
        <taxon>Mortierellomycetes</taxon>
        <taxon>Mortierellales</taxon>
        <taxon>Mortierellaceae</taxon>
        <taxon>Podila</taxon>
    </lineage>
</organism>
<accession>A0A9P5SDT6</accession>
<feature type="non-terminal residue" evidence="2">
    <location>
        <position position="1"/>
    </location>
</feature>
<keyword evidence="3" id="KW-1185">Reference proteome</keyword>
<dbReference type="Pfam" id="PF16213">
    <property type="entry name" value="DCB"/>
    <property type="match status" value="1"/>
</dbReference>
<sequence length="125" mass="13994">MSIAAYLQTELVALSNEARRKHPEIKEVAITSHISCRGLGLQLSNHFYVLGNSDVSFCSISFCNRQPSESSHCYAILVKDKARILRMNQDVLKPFLLACDTKNAKLVTISMGCLRELISHRAMPE</sequence>